<evidence type="ECO:0000313" key="3">
    <source>
        <dbReference type="Proteomes" id="UP001500266"/>
    </source>
</evidence>
<reference evidence="3" key="1">
    <citation type="journal article" date="2019" name="Int. J. Syst. Evol. Microbiol.">
        <title>The Global Catalogue of Microorganisms (GCM) 10K type strain sequencing project: providing services to taxonomists for standard genome sequencing and annotation.</title>
        <authorList>
            <consortium name="The Broad Institute Genomics Platform"/>
            <consortium name="The Broad Institute Genome Sequencing Center for Infectious Disease"/>
            <person name="Wu L."/>
            <person name="Ma J."/>
        </authorList>
    </citation>
    <scope>NUCLEOTIDE SEQUENCE [LARGE SCALE GENOMIC DNA]</scope>
    <source>
        <strain evidence="3">JCM 17316</strain>
    </source>
</reference>
<evidence type="ECO:0000313" key="2">
    <source>
        <dbReference type="EMBL" id="GAA4135591.1"/>
    </source>
</evidence>
<feature type="chain" id="PRO_5045313755" description="Secreted protein" evidence="1">
    <location>
        <begin position="47"/>
        <end position="155"/>
    </location>
</feature>
<gene>
    <name evidence="2" type="ORF">GCM10022416_18370</name>
</gene>
<accession>A0ABP7YFY7</accession>
<comment type="caution">
    <text evidence="2">The sequence shown here is derived from an EMBL/GenBank/DDBJ whole genome shotgun (WGS) entry which is preliminary data.</text>
</comment>
<dbReference type="RefSeq" id="WP_345019397.1">
    <property type="nucleotide sequence ID" value="NZ_BAABDO010000018.1"/>
</dbReference>
<sequence>MNNQRHSGHAPVPAGGRNLPQRMLRLGVAAAALAAVTVPMAGPAQAASGGGCKNTSAVRSCISFAGSPNRLIADFYMLEPPDASWCKYELTIIKNGRVAASSGLQWLTGLGRHGPIVNRTDTLPPSKGSAYTRVNIYTCSNQFHFYADSPIQYWP</sequence>
<dbReference type="Proteomes" id="UP001500266">
    <property type="component" value="Unassembled WGS sequence"/>
</dbReference>
<name>A0ABP7YFY7_9ACTN</name>
<dbReference type="EMBL" id="BAABDO010000018">
    <property type="protein sequence ID" value="GAA4135591.1"/>
    <property type="molecule type" value="Genomic_DNA"/>
</dbReference>
<keyword evidence="3" id="KW-1185">Reference proteome</keyword>
<evidence type="ECO:0000256" key="1">
    <source>
        <dbReference type="SAM" id="SignalP"/>
    </source>
</evidence>
<keyword evidence="1" id="KW-0732">Signal</keyword>
<proteinExistence type="predicted"/>
<organism evidence="2 3">
    <name type="scientific">Actinomadura keratinilytica</name>
    <dbReference type="NCBI Taxonomy" id="547461"/>
    <lineage>
        <taxon>Bacteria</taxon>
        <taxon>Bacillati</taxon>
        <taxon>Actinomycetota</taxon>
        <taxon>Actinomycetes</taxon>
        <taxon>Streptosporangiales</taxon>
        <taxon>Thermomonosporaceae</taxon>
        <taxon>Actinomadura</taxon>
    </lineage>
</organism>
<feature type="signal peptide" evidence="1">
    <location>
        <begin position="1"/>
        <end position="46"/>
    </location>
</feature>
<protein>
    <recommendedName>
        <fullName evidence="4">Secreted protein</fullName>
    </recommendedName>
</protein>
<evidence type="ECO:0008006" key="4">
    <source>
        <dbReference type="Google" id="ProtNLM"/>
    </source>
</evidence>